<dbReference type="AlphaFoldDB" id="A9VNT7"/>
<dbReference type="SUPFAM" id="SSF52540">
    <property type="entry name" value="P-loop containing nucleoside triphosphate hydrolases"/>
    <property type="match status" value="1"/>
</dbReference>
<dbReference type="EMBL" id="CP000903">
    <property type="protein sequence ID" value="ABY44452.1"/>
    <property type="molecule type" value="Genomic_DNA"/>
</dbReference>
<dbReference type="CDD" id="cd01026">
    <property type="entry name" value="TOPRIM_OLD"/>
    <property type="match status" value="1"/>
</dbReference>
<keyword evidence="1" id="KW-0175">Coiled coil</keyword>
<reference evidence="4 5" key="1">
    <citation type="journal article" date="2008" name="Chem. Biol. Interact.">
        <title>Extending the Bacillus cereus group genomics to putative food-borne pathogens of different toxicity.</title>
        <authorList>
            <person name="Lapidus A."/>
            <person name="Goltsman E."/>
            <person name="Auger S."/>
            <person name="Galleron N."/>
            <person name="Segurens B."/>
            <person name="Dossat C."/>
            <person name="Land M.L."/>
            <person name="Broussolle V."/>
            <person name="Brillard J."/>
            <person name="Guinebretiere M.H."/>
            <person name="Sanchis V."/>
            <person name="Nguen-The C."/>
            <person name="Lereclus D."/>
            <person name="Richardson P."/>
            <person name="Wincker P."/>
            <person name="Weissenbach J."/>
            <person name="Ehrlich S.D."/>
            <person name="Sorokin A."/>
        </authorList>
    </citation>
    <scope>NUCLEOTIDE SEQUENCE [LARGE SCALE GENOMIC DNA]</scope>
    <source>
        <strain evidence="4 5">KBAB4</strain>
    </source>
</reference>
<dbReference type="Pfam" id="PF13175">
    <property type="entry name" value="AAA_15"/>
    <property type="match status" value="1"/>
</dbReference>
<gene>
    <name evidence="4" type="ordered locus">BcerKBAB4_3277</name>
</gene>
<dbReference type="Pfam" id="PF20469">
    <property type="entry name" value="OLD-like_TOPRIM"/>
    <property type="match status" value="1"/>
</dbReference>
<evidence type="ECO:0000313" key="4">
    <source>
        <dbReference type="EMBL" id="ABY44452.1"/>
    </source>
</evidence>
<evidence type="ECO:0000259" key="3">
    <source>
        <dbReference type="Pfam" id="PF20469"/>
    </source>
</evidence>
<dbReference type="PANTHER" id="PTHR43581">
    <property type="entry name" value="ATP/GTP PHOSPHATASE"/>
    <property type="match status" value="1"/>
</dbReference>
<dbReference type="KEGG" id="bwe:BcerKBAB4_3277"/>
<dbReference type="Gene3D" id="3.40.50.300">
    <property type="entry name" value="P-loop containing nucleotide triphosphate hydrolases"/>
    <property type="match status" value="1"/>
</dbReference>
<protein>
    <submittedName>
        <fullName evidence="4">Uncharacterized protein</fullName>
    </submittedName>
</protein>
<dbReference type="InterPro" id="IPR027417">
    <property type="entry name" value="P-loop_NTPase"/>
</dbReference>
<feature type="domain" description="OLD protein-like TOPRIM" evidence="3">
    <location>
        <begin position="469"/>
        <end position="540"/>
    </location>
</feature>
<evidence type="ECO:0000259" key="2">
    <source>
        <dbReference type="Pfam" id="PF13175"/>
    </source>
</evidence>
<proteinExistence type="predicted"/>
<dbReference type="InterPro" id="IPR041685">
    <property type="entry name" value="AAA_GajA/Old/RecF-like"/>
</dbReference>
<feature type="coiled-coil region" evidence="1">
    <location>
        <begin position="132"/>
        <end position="160"/>
    </location>
</feature>
<dbReference type="RefSeq" id="WP_012261390.1">
    <property type="nucleotide sequence ID" value="NC_010184.1"/>
</dbReference>
<dbReference type="InterPro" id="IPR034139">
    <property type="entry name" value="TOPRIM_OLD"/>
</dbReference>
<evidence type="ECO:0000313" key="5">
    <source>
        <dbReference type="Proteomes" id="UP000002154"/>
    </source>
</evidence>
<accession>A9VNT7</accession>
<name>A9VNT7_BACMK</name>
<dbReference type="Proteomes" id="UP000002154">
    <property type="component" value="Chromosome"/>
</dbReference>
<dbReference type="InterPro" id="IPR051396">
    <property type="entry name" value="Bact_Antivir_Def_Nuclease"/>
</dbReference>
<organism evidence="4 5">
    <name type="scientific">Bacillus mycoides (strain KBAB4)</name>
    <name type="common">Bacillus weihenstephanensis</name>
    <dbReference type="NCBI Taxonomy" id="315730"/>
    <lineage>
        <taxon>Bacteria</taxon>
        <taxon>Bacillati</taxon>
        <taxon>Bacillota</taxon>
        <taxon>Bacilli</taxon>
        <taxon>Bacillales</taxon>
        <taxon>Bacillaceae</taxon>
        <taxon>Bacillus</taxon>
        <taxon>Bacillus cereus group</taxon>
    </lineage>
</organism>
<evidence type="ECO:0000256" key="1">
    <source>
        <dbReference type="SAM" id="Coils"/>
    </source>
</evidence>
<dbReference type="HOGENOM" id="CLU_023912_1_0_9"/>
<dbReference type="eggNOG" id="COG3593">
    <property type="taxonomic scope" value="Bacteria"/>
</dbReference>
<dbReference type="PANTHER" id="PTHR43581:SF4">
    <property type="entry name" value="ATP_GTP PHOSPHATASE"/>
    <property type="match status" value="1"/>
</dbReference>
<feature type="domain" description="Endonuclease GajA/Old nuclease/RecF-like AAA" evidence="2">
    <location>
        <begin position="1"/>
        <end position="413"/>
    </location>
</feature>
<sequence>MKIKKIKVSNYRLLKNMIFDMEENLSLIIGKNNCGKTSLLSAFEKFIGVKVGGNEFCYDDFNMDFQEELYSIVKLNSIPTGLRFPMGIKLQLFITYDEFDNLINMSQLMMDLDPENNTIILSFEYTLSNTSLENLINEFKEYKDKKLEKVEEDRESLEQNIFNDFMKKNHKKYFKIWRKSVAYDWEKQKKNEVEFVDLTKRNIALNKIINFKTIGARRNISNSNNDRTLSALSSKYYESKTDSEKGIEEVEVFKETLSKTDNELDSVYKQLFKTVIGKVKQFGGIKEGDSNIRIVSTLQHKELLKGNTTVMYEHFEKQTLPESYNGLGYLNLLSMIFEIELIISNFRKEHKKNEMPADINILFIEEPEAHTHPQMQYIFINNIKKILEEASIGEDGKTKFNLQTLITTHSAHITNASNYNDIKYFYKENKNEVISKNLKDLEKEYEKDGEEQNYKFLKQYLTIHRSELFFADKAIFIEGDTERILLPAMMKKIDNNSEYKSSPPLHSQNISILEVGAYSHIFEKFINFIGIKSLIITDIDSGKNVIVKEKEKIEKCRVLDSDAELTTNSSLKFFYKNGLEENKRSVIYKNELDYFKKLSFNQKILQKIKETKNWEKSEKGNIAIIYQTSEENSKGEKYHARSFEDAFFHLNRQFVIENKENFGSLKNIKRFEDEKKDVYDLSEECIDKKPSFAMEILLNSKIDIDGNEYSNWEIPNYIKEGLIWLKCN</sequence>